<evidence type="ECO:0000313" key="2">
    <source>
        <dbReference type="EMBL" id="KAG5635646.1"/>
    </source>
</evidence>
<feature type="region of interest" description="Disordered" evidence="1">
    <location>
        <begin position="68"/>
        <end position="95"/>
    </location>
</feature>
<comment type="caution">
    <text evidence="2">The sequence shown here is derived from an EMBL/GenBank/DDBJ whole genome shotgun (WGS) entry which is preliminary data.</text>
</comment>
<dbReference type="Proteomes" id="UP000717328">
    <property type="component" value="Unassembled WGS sequence"/>
</dbReference>
<name>A0A9P7FRH9_9AGAR</name>
<reference evidence="2" key="1">
    <citation type="submission" date="2021-02" db="EMBL/GenBank/DDBJ databases">
        <authorList>
            <person name="Nieuwenhuis M."/>
            <person name="Van De Peppel L.J.J."/>
        </authorList>
    </citation>
    <scope>NUCLEOTIDE SEQUENCE</scope>
    <source>
        <strain evidence="2">D49</strain>
    </source>
</reference>
<proteinExistence type="predicted"/>
<evidence type="ECO:0000256" key="1">
    <source>
        <dbReference type="SAM" id="MobiDB-lite"/>
    </source>
</evidence>
<dbReference type="AlphaFoldDB" id="A0A9P7FRH9"/>
<organism evidence="2 3">
    <name type="scientific">Sphagnurus paluster</name>
    <dbReference type="NCBI Taxonomy" id="117069"/>
    <lineage>
        <taxon>Eukaryota</taxon>
        <taxon>Fungi</taxon>
        <taxon>Dikarya</taxon>
        <taxon>Basidiomycota</taxon>
        <taxon>Agaricomycotina</taxon>
        <taxon>Agaricomycetes</taxon>
        <taxon>Agaricomycetidae</taxon>
        <taxon>Agaricales</taxon>
        <taxon>Tricholomatineae</taxon>
        <taxon>Lyophyllaceae</taxon>
        <taxon>Sphagnurus</taxon>
    </lineage>
</organism>
<sequence>MTANMNFLRRAKTLLTYPAAAEALVSALPYLKYLAFPNHKLASRYSRDDPPPRGPPRAAALGLRHHIDDYAPPGCLQATQADQERSVRPPPKTAD</sequence>
<keyword evidence="3" id="KW-1185">Reference proteome</keyword>
<reference evidence="2" key="2">
    <citation type="submission" date="2021-10" db="EMBL/GenBank/DDBJ databases">
        <title>Phylogenomics reveals ancestral predisposition of the termite-cultivated fungus Termitomyces towards a domesticated lifestyle.</title>
        <authorList>
            <person name="Auxier B."/>
            <person name="Grum-Grzhimaylo A."/>
            <person name="Cardenas M.E."/>
            <person name="Lodge J.D."/>
            <person name="Laessoe T."/>
            <person name="Pedersen O."/>
            <person name="Smith M.E."/>
            <person name="Kuyper T.W."/>
            <person name="Franco-Molano E.A."/>
            <person name="Baroni T.J."/>
            <person name="Aanen D.K."/>
        </authorList>
    </citation>
    <scope>NUCLEOTIDE SEQUENCE</scope>
    <source>
        <strain evidence="2">D49</strain>
    </source>
</reference>
<dbReference type="EMBL" id="JABCKI010006048">
    <property type="protein sequence ID" value="KAG5635646.1"/>
    <property type="molecule type" value="Genomic_DNA"/>
</dbReference>
<gene>
    <name evidence="2" type="ORF">H0H81_010533</name>
</gene>
<evidence type="ECO:0000313" key="3">
    <source>
        <dbReference type="Proteomes" id="UP000717328"/>
    </source>
</evidence>
<protein>
    <submittedName>
        <fullName evidence="2">Uncharacterized protein</fullName>
    </submittedName>
</protein>
<accession>A0A9P7FRH9</accession>